<protein>
    <submittedName>
        <fullName evidence="2">Uncharacterized protein</fullName>
    </submittedName>
</protein>
<reference evidence="2 3" key="1">
    <citation type="journal article" date="2013" name="Genome Announc.">
        <title>Draft Genome Sequence of Cesiribacter andamanensis Strain AMV16T, Isolated from a Soil Sample from a Mud Volcano in the Andaman Islands, India.</title>
        <authorList>
            <person name="Shivaji S."/>
            <person name="Ara S."/>
            <person name="Begum Z."/>
            <person name="Srinivas T.N."/>
            <person name="Singh A."/>
            <person name="Kumar Pinnaka A."/>
        </authorList>
    </citation>
    <scope>NUCLEOTIDE SEQUENCE [LARGE SCALE GENOMIC DNA]</scope>
    <source>
        <strain evidence="2 3">AMV16</strain>
    </source>
</reference>
<sequence length="136" mass="14692">MTATGTRKSQPVMVNAADAILHRQYIVYRALAVMGKAYDQKNDQGNDDGGHRGPEHVPDVGKQVGTRHGRGQVGGIAQGRHLIPKIGTRDNSTPDQALRQAQRFTNAQQGNANGGDGRPGRARSNGDHRTYKTGRK</sequence>
<feature type="region of interest" description="Disordered" evidence="1">
    <location>
        <begin position="39"/>
        <end position="136"/>
    </location>
</feature>
<accession>M7NPU7</accession>
<keyword evidence="3" id="KW-1185">Reference proteome</keyword>
<feature type="compositionally biased region" description="Basic and acidic residues" evidence="1">
    <location>
        <begin position="39"/>
        <end position="59"/>
    </location>
</feature>
<dbReference type="AlphaFoldDB" id="M7NPU7"/>
<comment type="caution">
    <text evidence="2">The sequence shown here is derived from an EMBL/GenBank/DDBJ whole genome shotgun (WGS) entry which is preliminary data.</text>
</comment>
<dbReference type="EMBL" id="AODQ01000019">
    <property type="protein sequence ID" value="EMR03735.1"/>
    <property type="molecule type" value="Genomic_DNA"/>
</dbReference>
<gene>
    <name evidence="2" type="ORF">ADICEAN_01169</name>
</gene>
<organism evidence="2 3">
    <name type="scientific">Cesiribacter andamanensis AMV16</name>
    <dbReference type="NCBI Taxonomy" id="1279009"/>
    <lineage>
        <taxon>Bacteria</taxon>
        <taxon>Pseudomonadati</taxon>
        <taxon>Bacteroidota</taxon>
        <taxon>Cytophagia</taxon>
        <taxon>Cytophagales</taxon>
        <taxon>Cesiribacteraceae</taxon>
        <taxon>Cesiribacter</taxon>
    </lineage>
</organism>
<dbReference type="Proteomes" id="UP000011910">
    <property type="component" value="Unassembled WGS sequence"/>
</dbReference>
<proteinExistence type="predicted"/>
<name>M7NPU7_9BACT</name>
<evidence type="ECO:0000256" key="1">
    <source>
        <dbReference type="SAM" id="MobiDB-lite"/>
    </source>
</evidence>
<evidence type="ECO:0000313" key="2">
    <source>
        <dbReference type="EMBL" id="EMR03735.1"/>
    </source>
</evidence>
<evidence type="ECO:0000313" key="3">
    <source>
        <dbReference type="Proteomes" id="UP000011910"/>
    </source>
</evidence>